<reference evidence="1 2" key="1">
    <citation type="submission" date="2019-03" db="EMBL/GenBank/DDBJ databases">
        <title>Draft genome sequences of novel Actinobacteria.</title>
        <authorList>
            <person name="Sahin N."/>
            <person name="Ay H."/>
            <person name="Saygin H."/>
        </authorList>
    </citation>
    <scope>NUCLEOTIDE SEQUENCE [LARGE SCALE GENOMIC DNA]</scope>
    <source>
        <strain evidence="1 2">CH32</strain>
    </source>
</reference>
<evidence type="ECO:0000313" key="2">
    <source>
        <dbReference type="Proteomes" id="UP000295302"/>
    </source>
</evidence>
<keyword evidence="2" id="KW-1185">Reference proteome</keyword>
<proteinExistence type="predicted"/>
<gene>
    <name evidence="1" type="ORF">E1286_44810</name>
</gene>
<protein>
    <submittedName>
        <fullName evidence="1">Uncharacterized protein</fullName>
    </submittedName>
</protein>
<sequence>MTFPVAAFAEATAYERYILDELAPAIPQPSGKHILDLREDKLRQHAQVTLGTITARAYVGGVPAQTDLTPLVFGAAWKVIDVLIETQLVVAEGPGPHNISKKVKKAKHGNGVRREHPFPADIWQRILRTYANTYDLRHSLTHRGIKTHSDGSLEATPEPGQTRNPTKMARDELKYFFRAVQETHTSLIRQSLGGREAGNLRFLLNRLQALHGLGPTTEREIKGDVVVQVYGEADATGRVTFDLARVTSETSVRHPNAGCQLEIHLDDGRIISGPFEDWPAGQSHVNPDKPPAAFTVIE</sequence>
<comment type="caution">
    <text evidence="1">The sequence shown here is derived from an EMBL/GenBank/DDBJ whole genome shotgun (WGS) entry which is preliminary data.</text>
</comment>
<dbReference type="OrthoDB" id="3529868at2"/>
<dbReference type="Proteomes" id="UP000295302">
    <property type="component" value="Unassembled WGS sequence"/>
</dbReference>
<dbReference type="AlphaFoldDB" id="A0A4R4XKU2"/>
<dbReference type="RefSeq" id="WP_132623132.1">
    <property type="nucleotide sequence ID" value="NZ_SMKQ01000314.1"/>
</dbReference>
<dbReference type="EMBL" id="SMKQ01000314">
    <property type="protein sequence ID" value="TDD31525.1"/>
    <property type="molecule type" value="Genomic_DNA"/>
</dbReference>
<name>A0A4R4XKU2_9ACTN</name>
<organism evidence="1 2">
    <name type="scientific">Nonomuraea terrae</name>
    <dbReference type="NCBI Taxonomy" id="2530383"/>
    <lineage>
        <taxon>Bacteria</taxon>
        <taxon>Bacillati</taxon>
        <taxon>Actinomycetota</taxon>
        <taxon>Actinomycetes</taxon>
        <taxon>Streptosporangiales</taxon>
        <taxon>Streptosporangiaceae</taxon>
        <taxon>Nonomuraea</taxon>
    </lineage>
</organism>
<evidence type="ECO:0000313" key="1">
    <source>
        <dbReference type="EMBL" id="TDD31525.1"/>
    </source>
</evidence>
<accession>A0A4R4XKU2</accession>